<evidence type="ECO:0000256" key="3">
    <source>
        <dbReference type="ARBA" id="ARBA00012438"/>
    </source>
</evidence>
<dbReference type="InterPro" id="IPR050980">
    <property type="entry name" value="2C_sensor_his_kinase"/>
</dbReference>
<dbReference type="SMART" id="SM00304">
    <property type="entry name" value="HAMP"/>
    <property type="match status" value="1"/>
</dbReference>
<keyword evidence="8 15" id="KW-0812">Transmembrane</keyword>
<dbReference type="Pfam" id="PF00672">
    <property type="entry name" value="HAMP"/>
    <property type="match status" value="1"/>
</dbReference>
<evidence type="ECO:0000256" key="12">
    <source>
        <dbReference type="ARBA" id="ARBA00022989"/>
    </source>
</evidence>
<dbReference type="InterPro" id="IPR004358">
    <property type="entry name" value="Sig_transdc_His_kin-like_C"/>
</dbReference>
<evidence type="ECO:0000256" key="6">
    <source>
        <dbReference type="ARBA" id="ARBA00022553"/>
    </source>
</evidence>
<dbReference type="AlphaFoldDB" id="A0A418WPS2"/>
<evidence type="ECO:0000256" key="4">
    <source>
        <dbReference type="ARBA" id="ARBA00022475"/>
    </source>
</evidence>
<keyword evidence="13" id="KW-0902">Two-component regulatory system</keyword>
<proteinExistence type="predicted"/>
<dbReference type="Pfam" id="PF02518">
    <property type="entry name" value="HATPase_c"/>
    <property type="match status" value="1"/>
</dbReference>
<dbReference type="EC" id="2.7.13.3" evidence="3"/>
<keyword evidence="5" id="KW-0997">Cell inner membrane</keyword>
<evidence type="ECO:0000259" key="16">
    <source>
        <dbReference type="PROSITE" id="PS50109"/>
    </source>
</evidence>
<organism evidence="18 19">
    <name type="scientific">Sphingomonas cavernae</name>
    <dbReference type="NCBI Taxonomy" id="2320861"/>
    <lineage>
        <taxon>Bacteria</taxon>
        <taxon>Pseudomonadati</taxon>
        <taxon>Pseudomonadota</taxon>
        <taxon>Alphaproteobacteria</taxon>
        <taxon>Sphingomonadales</taxon>
        <taxon>Sphingomonadaceae</taxon>
        <taxon>Sphingomonas</taxon>
    </lineage>
</organism>
<evidence type="ECO:0000256" key="13">
    <source>
        <dbReference type="ARBA" id="ARBA00023012"/>
    </source>
</evidence>
<name>A0A418WPS2_9SPHN</name>
<dbReference type="PRINTS" id="PR00344">
    <property type="entry name" value="BCTRLSENSOR"/>
</dbReference>
<dbReference type="GO" id="GO:0005524">
    <property type="term" value="F:ATP binding"/>
    <property type="evidence" value="ECO:0007669"/>
    <property type="project" value="UniProtKB-KW"/>
</dbReference>
<dbReference type="PROSITE" id="PS50109">
    <property type="entry name" value="HIS_KIN"/>
    <property type="match status" value="1"/>
</dbReference>
<dbReference type="CDD" id="cd00075">
    <property type="entry name" value="HATPase"/>
    <property type="match status" value="1"/>
</dbReference>
<keyword evidence="4" id="KW-1003">Cell membrane</keyword>
<feature type="transmembrane region" description="Helical" evidence="15">
    <location>
        <begin position="12"/>
        <end position="34"/>
    </location>
</feature>
<protein>
    <recommendedName>
        <fullName evidence="3">histidine kinase</fullName>
        <ecNumber evidence="3">2.7.13.3</ecNumber>
    </recommendedName>
</protein>
<keyword evidence="14 15" id="KW-0472">Membrane</keyword>
<feature type="domain" description="HAMP" evidence="17">
    <location>
        <begin position="180"/>
        <end position="231"/>
    </location>
</feature>
<sequence>MTEAMRPSIGLLGRVFAILLLTIAIEFAVSTLLYERAGQLRVREDEAHRVAEHLAVASRLMNANPADERPELAARLSSETFIVKWHPTRVPPVPMAAALEEMRAQIVGWEPALAHAKLRLHLKEPGRNGKVMGQLSLDDGSWLEFKSTQLVGPSALRINRFLLALIPAVALILIGGLLIRRVLAPMRMLARAAARIGEGERVVLPEMGVSEIRRVVRAFNEMQTRIHQLINDRTEALASVGHDLRTPLARMQLRTEAISDASVRRAIEKDVGEMEAMVASLLAYYGGDSDPEKPVQTDIAVLAATIVDDASDMGDPASYAGPDHFEVVVRPLALKRALSNLVENAIKYADGAQVSLRSENGRVVLCVEDNGPGIPESELEHVLEPFVRLDLARSRDTHGLGLGIPIAHRVARREGGMLRLSNRPTGGLRAEIDLPRR</sequence>
<evidence type="ECO:0000256" key="15">
    <source>
        <dbReference type="SAM" id="Phobius"/>
    </source>
</evidence>
<dbReference type="GO" id="GO:0005886">
    <property type="term" value="C:plasma membrane"/>
    <property type="evidence" value="ECO:0007669"/>
    <property type="project" value="UniProtKB-SubCell"/>
</dbReference>
<dbReference type="PANTHER" id="PTHR44936:SF5">
    <property type="entry name" value="SENSOR HISTIDINE KINASE ENVZ"/>
    <property type="match status" value="1"/>
</dbReference>
<dbReference type="InterPro" id="IPR036890">
    <property type="entry name" value="HATPase_C_sf"/>
</dbReference>
<keyword evidence="6" id="KW-0597">Phosphoprotein</keyword>
<comment type="subcellular location">
    <subcellularLocation>
        <location evidence="2">Cell inner membrane</location>
        <topology evidence="2">Multi-pass membrane protein</topology>
    </subcellularLocation>
</comment>
<dbReference type="CDD" id="cd00082">
    <property type="entry name" value="HisKA"/>
    <property type="match status" value="1"/>
</dbReference>
<dbReference type="SUPFAM" id="SSF47384">
    <property type="entry name" value="Homodimeric domain of signal transducing histidine kinase"/>
    <property type="match status" value="1"/>
</dbReference>
<keyword evidence="12 15" id="KW-1133">Transmembrane helix</keyword>
<dbReference type="SMART" id="SM00388">
    <property type="entry name" value="HisKA"/>
    <property type="match status" value="1"/>
</dbReference>
<dbReference type="EMBL" id="QYUM01000002">
    <property type="protein sequence ID" value="RJF93204.1"/>
    <property type="molecule type" value="Genomic_DNA"/>
</dbReference>
<dbReference type="Proteomes" id="UP000286100">
    <property type="component" value="Unassembled WGS sequence"/>
</dbReference>
<dbReference type="PROSITE" id="PS50885">
    <property type="entry name" value="HAMP"/>
    <property type="match status" value="1"/>
</dbReference>
<evidence type="ECO:0000256" key="11">
    <source>
        <dbReference type="ARBA" id="ARBA00022840"/>
    </source>
</evidence>
<evidence type="ECO:0000256" key="7">
    <source>
        <dbReference type="ARBA" id="ARBA00022679"/>
    </source>
</evidence>
<dbReference type="SMART" id="SM00387">
    <property type="entry name" value="HATPase_c"/>
    <property type="match status" value="1"/>
</dbReference>
<evidence type="ECO:0000256" key="10">
    <source>
        <dbReference type="ARBA" id="ARBA00022777"/>
    </source>
</evidence>
<dbReference type="SUPFAM" id="SSF55874">
    <property type="entry name" value="ATPase domain of HSP90 chaperone/DNA topoisomerase II/histidine kinase"/>
    <property type="match status" value="1"/>
</dbReference>
<feature type="domain" description="Histidine kinase" evidence="16">
    <location>
        <begin position="239"/>
        <end position="437"/>
    </location>
</feature>
<dbReference type="CDD" id="cd06225">
    <property type="entry name" value="HAMP"/>
    <property type="match status" value="1"/>
</dbReference>
<dbReference type="InterPro" id="IPR003660">
    <property type="entry name" value="HAMP_dom"/>
</dbReference>
<evidence type="ECO:0000256" key="14">
    <source>
        <dbReference type="ARBA" id="ARBA00023136"/>
    </source>
</evidence>
<dbReference type="Gene3D" id="3.30.565.10">
    <property type="entry name" value="Histidine kinase-like ATPase, C-terminal domain"/>
    <property type="match status" value="1"/>
</dbReference>
<evidence type="ECO:0000313" key="18">
    <source>
        <dbReference type="EMBL" id="RJF93204.1"/>
    </source>
</evidence>
<keyword evidence="7" id="KW-0808">Transferase</keyword>
<comment type="catalytic activity">
    <reaction evidence="1">
        <text>ATP + protein L-histidine = ADP + protein N-phospho-L-histidine.</text>
        <dbReference type="EC" id="2.7.13.3"/>
    </reaction>
</comment>
<dbReference type="GO" id="GO:0000155">
    <property type="term" value="F:phosphorelay sensor kinase activity"/>
    <property type="evidence" value="ECO:0007669"/>
    <property type="project" value="InterPro"/>
</dbReference>
<evidence type="ECO:0000313" key="19">
    <source>
        <dbReference type="Proteomes" id="UP000286100"/>
    </source>
</evidence>
<keyword evidence="10" id="KW-0418">Kinase</keyword>
<evidence type="ECO:0000256" key="1">
    <source>
        <dbReference type="ARBA" id="ARBA00000085"/>
    </source>
</evidence>
<evidence type="ECO:0000256" key="8">
    <source>
        <dbReference type="ARBA" id="ARBA00022692"/>
    </source>
</evidence>
<evidence type="ECO:0000256" key="9">
    <source>
        <dbReference type="ARBA" id="ARBA00022741"/>
    </source>
</evidence>
<keyword evidence="11" id="KW-0067">ATP-binding</keyword>
<dbReference type="Gene3D" id="1.10.287.130">
    <property type="match status" value="1"/>
</dbReference>
<evidence type="ECO:0000256" key="5">
    <source>
        <dbReference type="ARBA" id="ARBA00022519"/>
    </source>
</evidence>
<dbReference type="PANTHER" id="PTHR44936">
    <property type="entry name" value="SENSOR PROTEIN CREC"/>
    <property type="match status" value="1"/>
</dbReference>
<comment type="caution">
    <text evidence="18">The sequence shown here is derived from an EMBL/GenBank/DDBJ whole genome shotgun (WGS) entry which is preliminary data.</text>
</comment>
<dbReference type="InterPro" id="IPR005467">
    <property type="entry name" value="His_kinase_dom"/>
</dbReference>
<dbReference type="InterPro" id="IPR003594">
    <property type="entry name" value="HATPase_dom"/>
</dbReference>
<dbReference type="InterPro" id="IPR003661">
    <property type="entry name" value="HisK_dim/P_dom"/>
</dbReference>
<accession>A0A418WPS2</accession>
<keyword evidence="19" id="KW-1185">Reference proteome</keyword>
<keyword evidence="9" id="KW-0547">Nucleotide-binding</keyword>
<dbReference type="OrthoDB" id="9804645at2"/>
<reference evidence="18 19" key="1">
    <citation type="submission" date="2018-09" db="EMBL/GenBank/DDBJ databases">
        <authorList>
            <person name="Zhu H."/>
        </authorList>
    </citation>
    <scope>NUCLEOTIDE SEQUENCE [LARGE SCALE GENOMIC DNA]</scope>
    <source>
        <strain evidence="18 19">K2R01-6</strain>
    </source>
</reference>
<evidence type="ECO:0000259" key="17">
    <source>
        <dbReference type="PROSITE" id="PS50885"/>
    </source>
</evidence>
<feature type="transmembrane region" description="Helical" evidence="15">
    <location>
        <begin position="161"/>
        <end position="179"/>
    </location>
</feature>
<dbReference type="InterPro" id="IPR036097">
    <property type="entry name" value="HisK_dim/P_sf"/>
</dbReference>
<evidence type="ECO:0000256" key="2">
    <source>
        <dbReference type="ARBA" id="ARBA00004429"/>
    </source>
</evidence>
<gene>
    <name evidence="18" type="ORF">D3876_02260</name>
</gene>